<dbReference type="Pfam" id="PF01545">
    <property type="entry name" value="Cation_efflux"/>
    <property type="match status" value="1"/>
</dbReference>
<evidence type="ECO:0000256" key="10">
    <source>
        <dbReference type="ARBA" id="ARBA00022906"/>
    </source>
</evidence>
<gene>
    <name evidence="24" type="ORF">L9F63_020775</name>
</gene>
<proteinExistence type="inferred from homology"/>
<reference evidence="24" key="1">
    <citation type="journal article" date="2023" name="IScience">
        <title>Live-bearing cockroach genome reveals convergent evolutionary mechanisms linked to viviparity in insects and beyond.</title>
        <authorList>
            <person name="Fouks B."/>
            <person name="Harrison M.C."/>
            <person name="Mikhailova A.A."/>
            <person name="Marchal E."/>
            <person name="English S."/>
            <person name="Carruthers M."/>
            <person name="Jennings E.C."/>
            <person name="Chiamaka E.L."/>
            <person name="Frigard R.A."/>
            <person name="Pippel M."/>
            <person name="Attardo G.M."/>
            <person name="Benoit J.B."/>
            <person name="Bornberg-Bauer E."/>
            <person name="Tobe S.S."/>
        </authorList>
    </citation>
    <scope>NUCLEOTIDE SEQUENCE</scope>
    <source>
        <strain evidence="24">Stay&amp;Tobe</strain>
    </source>
</reference>
<dbReference type="SUPFAM" id="SSF161111">
    <property type="entry name" value="Cation efflux protein transmembrane domain-like"/>
    <property type="match status" value="1"/>
</dbReference>
<evidence type="ECO:0000256" key="16">
    <source>
        <dbReference type="ARBA" id="ARBA00023163"/>
    </source>
</evidence>
<feature type="transmembrane region" description="Helical" evidence="22">
    <location>
        <begin position="319"/>
        <end position="342"/>
    </location>
</feature>
<evidence type="ECO:0000256" key="22">
    <source>
        <dbReference type="SAM" id="Phobius"/>
    </source>
</evidence>
<feature type="transmembrane region" description="Helical" evidence="22">
    <location>
        <begin position="354"/>
        <end position="379"/>
    </location>
</feature>
<evidence type="ECO:0000256" key="3">
    <source>
        <dbReference type="ARBA" id="ARBA00004240"/>
    </source>
</evidence>
<keyword evidence="6" id="KW-0050">Antiport</keyword>
<dbReference type="GO" id="GO:0006882">
    <property type="term" value="P:intracellular zinc ion homeostasis"/>
    <property type="evidence" value="ECO:0007669"/>
    <property type="project" value="TreeGrafter"/>
</dbReference>
<evidence type="ECO:0000256" key="12">
    <source>
        <dbReference type="ARBA" id="ARBA00023015"/>
    </source>
</evidence>
<dbReference type="InterPro" id="IPR027469">
    <property type="entry name" value="Cation_efflux_TMD_sf"/>
</dbReference>
<evidence type="ECO:0000256" key="14">
    <source>
        <dbReference type="ARBA" id="ARBA00023128"/>
    </source>
</evidence>
<dbReference type="GO" id="GO:0005634">
    <property type="term" value="C:nucleus"/>
    <property type="evidence" value="ECO:0007669"/>
    <property type="project" value="UniProtKB-SubCell"/>
</dbReference>
<dbReference type="GO" id="GO:0005783">
    <property type="term" value="C:endoplasmic reticulum"/>
    <property type="evidence" value="ECO:0007669"/>
    <property type="project" value="UniProtKB-SubCell"/>
</dbReference>
<dbReference type="CDD" id="cd21078">
    <property type="entry name" value="NTD_ZNT9"/>
    <property type="match status" value="1"/>
</dbReference>
<comment type="similarity">
    <text evidence="4">Belongs to the cation diffusion facilitator (CDF) transporter (TC 2.A.4) family. SLC30A subfamily.</text>
</comment>
<evidence type="ECO:0000256" key="18">
    <source>
        <dbReference type="ARBA" id="ARBA00033405"/>
    </source>
</evidence>
<dbReference type="AlphaFoldDB" id="A0AAD8EBZ6"/>
<keyword evidence="9" id="KW-0862">Zinc</keyword>
<accession>A0AAD8EBZ6</accession>
<dbReference type="InterPro" id="IPR009061">
    <property type="entry name" value="DNA-bd_dom_put_sf"/>
</dbReference>
<evidence type="ECO:0000256" key="19">
    <source>
        <dbReference type="ARBA" id="ARBA00034845"/>
    </source>
</evidence>
<comment type="catalytic activity">
    <reaction evidence="21">
        <text>Zn(2+)(in) + 2 H(+)(out) = Zn(2+)(out) + 2 H(+)(in)</text>
        <dbReference type="Rhea" id="RHEA:72627"/>
        <dbReference type="ChEBI" id="CHEBI:15378"/>
        <dbReference type="ChEBI" id="CHEBI:29105"/>
    </reaction>
</comment>
<evidence type="ECO:0000256" key="15">
    <source>
        <dbReference type="ARBA" id="ARBA00023136"/>
    </source>
</evidence>
<keyword evidence="5" id="KW-0813">Transport</keyword>
<evidence type="ECO:0000256" key="20">
    <source>
        <dbReference type="ARBA" id="ARBA00034922"/>
    </source>
</evidence>
<dbReference type="SUPFAM" id="SSF46955">
    <property type="entry name" value="Putative DNA-binding domain"/>
    <property type="match status" value="1"/>
</dbReference>
<keyword evidence="16" id="KW-0804">Transcription</keyword>
<keyword evidence="14" id="KW-0496">Mitochondrion</keyword>
<evidence type="ECO:0000256" key="9">
    <source>
        <dbReference type="ARBA" id="ARBA00022833"/>
    </source>
</evidence>
<feature type="domain" description="Cation efflux protein transmembrane" evidence="23">
    <location>
        <begin position="253"/>
        <end position="460"/>
    </location>
</feature>
<dbReference type="PANTHER" id="PTHR13414">
    <property type="entry name" value="HUEL-CATION TRANSPORTER"/>
    <property type="match status" value="1"/>
</dbReference>
<dbReference type="GO" id="GO:0031966">
    <property type="term" value="C:mitochondrial membrane"/>
    <property type="evidence" value="ECO:0007669"/>
    <property type="project" value="UniProtKB-SubCell"/>
</dbReference>
<evidence type="ECO:0000256" key="21">
    <source>
        <dbReference type="ARBA" id="ARBA00048349"/>
    </source>
</evidence>
<keyword evidence="15 22" id="KW-0472">Membrane</keyword>
<keyword evidence="10" id="KW-0864">Zinc transport</keyword>
<feature type="transmembrane region" description="Helical" evidence="22">
    <location>
        <begin position="408"/>
        <end position="428"/>
    </location>
</feature>
<keyword evidence="7 22" id="KW-0812">Transmembrane</keyword>
<evidence type="ECO:0000256" key="7">
    <source>
        <dbReference type="ARBA" id="ARBA00022692"/>
    </source>
</evidence>
<sequence>MWPRSYMLVKFLCQNAAKQSFNHFCVIRLGSGCLKRHLNILAREAEECSLFSEKSSGSFNICHLGRTKIITWTRLLASKNAQSQPEKPGEAKDQHIPHMRDLCEDPSQNVEAELMKPKPNVTKDVHKGKKKARVDHTASSMERNFITPVRAMSDFLLKPVDLEGLRKTKRRSPYENEPPITVFWRKDVEAKAIEVWGSRETLLKELIIRDAKRKNYQQNIFSVKKRLREYRREGMKEDRHEAGLFGSSGKVVLTAIAINGSNFLFKLLAWLYTGSHTMFSESIHSLADTINQLILAYGIHKSVQHPDPDHPYGYSNMKYVASLISGVGIFCVGTGLSFYHGVMGLVNPAPMEPLFWAFFILGGSLVSEGATLLVAVNSIKKGAKENMMSFTEYVHDGPSVNVVLMEDLAAVIGVGVASVCMGLAAHFGSPVPDAVGSLLIGGILGGVASFLIYTNVAALVGKSISQERLDRINSELEADVMIRAIHDVKGIDIGNSLVRYKAELDFDGRELTRSYLDKQDLSLLLEECPGKNGTNGHPTFLLKHGENIVDMMGAEIDRIEMKLRKNHPEIRHCDLEIL</sequence>
<name>A0AAD8EBZ6_DIPPU</name>
<keyword evidence="13" id="KW-0406">Ion transport</keyword>
<evidence type="ECO:0000256" key="4">
    <source>
        <dbReference type="ARBA" id="ARBA00008873"/>
    </source>
</evidence>
<keyword evidence="17" id="KW-0539">Nucleus</keyword>
<evidence type="ECO:0000256" key="6">
    <source>
        <dbReference type="ARBA" id="ARBA00022449"/>
    </source>
</evidence>
<dbReference type="InterPro" id="IPR040177">
    <property type="entry name" value="SLC30A9"/>
</dbReference>
<feature type="transmembrane region" description="Helical" evidence="22">
    <location>
        <begin position="434"/>
        <end position="461"/>
    </location>
</feature>
<dbReference type="GO" id="GO:0006829">
    <property type="term" value="P:zinc ion transport"/>
    <property type="evidence" value="ECO:0007669"/>
    <property type="project" value="UniProtKB-KW"/>
</dbReference>
<dbReference type="Proteomes" id="UP001233999">
    <property type="component" value="Unassembled WGS sequence"/>
</dbReference>
<evidence type="ECO:0000256" key="5">
    <source>
        <dbReference type="ARBA" id="ARBA00022448"/>
    </source>
</evidence>
<dbReference type="Gene3D" id="1.20.1510.10">
    <property type="entry name" value="Cation efflux protein transmembrane domain"/>
    <property type="match status" value="1"/>
</dbReference>
<dbReference type="EMBL" id="JASPKZ010007346">
    <property type="protein sequence ID" value="KAJ9584875.1"/>
    <property type="molecule type" value="Genomic_DNA"/>
</dbReference>
<keyword evidence="25" id="KW-1185">Reference proteome</keyword>
<evidence type="ECO:0000313" key="24">
    <source>
        <dbReference type="EMBL" id="KAJ9584875.1"/>
    </source>
</evidence>
<organism evidence="24 25">
    <name type="scientific">Diploptera punctata</name>
    <name type="common">Pacific beetle cockroach</name>
    <dbReference type="NCBI Taxonomy" id="6984"/>
    <lineage>
        <taxon>Eukaryota</taxon>
        <taxon>Metazoa</taxon>
        <taxon>Ecdysozoa</taxon>
        <taxon>Arthropoda</taxon>
        <taxon>Hexapoda</taxon>
        <taxon>Insecta</taxon>
        <taxon>Pterygota</taxon>
        <taxon>Neoptera</taxon>
        <taxon>Polyneoptera</taxon>
        <taxon>Dictyoptera</taxon>
        <taxon>Blattodea</taxon>
        <taxon>Blaberoidea</taxon>
        <taxon>Blaberidae</taxon>
        <taxon>Diplopterinae</taxon>
        <taxon>Diploptera</taxon>
    </lineage>
</organism>
<reference evidence="24" key="2">
    <citation type="submission" date="2023-05" db="EMBL/GenBank/DDBJ databases">
        <authorList>
            <person name="Fouks B."/>
        </authorList>
    </citation>
    <scope>NUCLEOTIDE SEQUENCE</scope>
    <source>
        <strain evidence="24">Stay&amp;Tobe</strain>
        <tissue evidence="24">Testes</tissue>
    </source>
</reference>
<evidence type="ECO:0000256" key="17">
    <source>
        <dbReference type="ARBA" id="ARBA00023242"/>
    </source>
</evidence>
<protein>
    <recommendedName>
        <fullName evidence="19">Proton-coupled zinc antiporter SLC30A9, mitochondrial</fullName>
    </recommendedName>
    <alternativeName>
        <fullName evidence="18">Solute carrier family 30 member 9</fullName>
    </alternativeName>
    <alternativeName>
        <fullName evidence="20">Zinc transporter 9</fullName>
    </alternativeName>
</protein>
<keyword evidence="12" id="KW-0805">Transcription regulation</keyword>
<keyword evidence="8" id="KW-0256">Endoplasmic reticulum</keyword>
<dbReference type="GO" id="GO:0015297">
    <property type="term" value="F:antiporter activity"/>
    <property type="evidence" value="ECO:0007669"/>
    <property type="project" value="UniProtKB-KW"/>
</dbReference>
<evidence type="ECO:0000256" key="13">
    <source>
        <dbReference type="ARBA" id="ARBA00023065"/>
    </source>
</evidence>
<evidence type="ECO:0000256" key="8">
    <source>
        <dbReference type="ARBA" id="ARBA00022824"/>
    </source>
</evidence>
<dbReference type="GO" id="GO:0008324">
    <property type="term" value="F:monoatomic cation transmembrane transporter activity"/>
    <property type="evidence" value="ECO:0007669"/>
    <property type="project" value="InterPro"/>
</dbReference>
<comment type="subcellular location">
    <subcellularLocation>
        <location evidence="3">Endoplasmic reticulum</location>
    </subcellularLocation>
    <subcellularLocation>
        <location evidence="2">Mitochondrion membrane</location>
        <topology evidence="2">Multi-pass membrane protein</topology>
    </subcellularLocation>
    <subcellularLocation>
        <location evidence="1">Nucleus</location>
    </subcellularLocation>
</comment>
<dbReference type="InterPro" id="IPR037129">
    <property type="entry name" value="XPA_sf"/>
</dbReference>
<keyword evidence="11 22" id="KW-1133">Transmembrane helix</keyword>
<evidence type="ECO:0000313" key="25">
    <source>
        <dbReference type="Proteomes" id="UP001233999"/>
    </source>
</evidence>
<comment type="caution">
    <text evidence="24">The sequence shown here is derived from an EMBL/GenBank/DDBJ whole genome shotgun (WGS) entry which is preliminary data.</text>
</comment>
<dbReference type="Gene3D" id="3.90.530.10">
    <property type="entry name" value="XPA C-terminal domain"/>
    <property type="match status" value="1"/>
</dbReference>
<dbReference type="NCBIfam" id="TIGR01297">
    <property type="entry name" value="CDF"/>
    <property type="match status" value="1"/>
</dbReference>
<dbReference type="InterPro" id="IPR002524">
    <property type="entry name" value="Cation_efflux"/>
</dbReference>
<evidence type="ECO:0000256" key="11">
    <source>
        <dbReference type="ARBA" id="ARBA00022989"/>
    </source>
</evidence>
<dbReference type="InterPro" id="IPR058533">
    <property type="entry name" value="Cation_efflux_TM"/>
</dbReference>
<evidence type="ECO:0000256" key="1">
    <source>
        <dbReference type="ARBA" id="ARBA00004123"/>
    </source>
</evidence>
<dbReference type="PANTHER" id="PTHR13414:SF9">
    <property type="entry name" value="PROTON-COUPLED ZINC ANTIPORTER SLC30A9, MITOCHONDRIAL"/>
    <property type="match status" value="1"/>
</dbReference>
<evidence type="ECO:0000259" key="23">
    <source>
        <dbReference type="Pfam" id="PF01545"/>
    </source>
</evidence>
<evidence type="ECO:0000256" key="2">
    <source>
        <dbReference type="ARBA" id="ARBA00004225"/>
    </source>
</evidence>